<comment type="caution">
    <text evidence="1">The sequence shown here is derived from an EMBL/GenBank/DDBJ whole genome shotgun (WGS) entry which is preliminary data.</text>
</comment>
<evidence type="ECO:0000313" key="1">
    <source>
        <dbReference type="EMBL" id="KAF0764540.1"/>
    </source>
</evidence>
<dbReference type="AlphaFoldDB" id="A0A6G0Z2C3"/>
<keyword evidence="2" id="KW-1185">Reference proteome</keyword>
<sequence>MTHMYVFKYRHLLQIVKKISNIYIYICNNTTEELPSDSVDQFAQ</sequence>
<name>A0A6G0Z2C3_APHCR</name>
<accession>A0A6G0Z2C3</accession>
<protein>
    <submittedName>
        <fullName evidence="1">Uncharacterized protein</fullName>
    </submittedName>
</protein>
<gene>
    <name evidence="1" type="ORF">FWK35_00013171</name>
</gene>
<dbReference type="EMBL" id="VUJU01001609">
    <property type="protein sequence ID" value="KAF0764540.1"/>
    <property type="molecule type" value="Genomic_DNA"/>
</dbReference>
<organism evidence="1 2">
    <name type="scientific">Aphis craccivora</name>
    <name type="common">Cowpea aphid</name>
    <dbReference type="NCBI Taxonomy" id="307492"/>
    <lineage>
        <taxon>Eukaryota</taxon>
        <taxon>Metazoa</taxon>
        <taxon>Ecdysozoa</taxon>
        <taxon>Arthropoda</taxon>
        <taxon>Hexapoda</taxon>
        <taxon>Insecta</taxon>
        <taxon>Pterygota</taxon>
        <taxon>Neoptera</taxon>
        <taxon>Paraneoptera</taxon>
        <taxon>Hemiptera</taxon>
        <taxon>Sternorrhyncha</taxon>
        <taxon>Aphidomorpha</taxon>
        <taxon>Aphidoidea</taxon>
        <taxon>Aphididae</taxon>
        <taxon>Aphidini</taxon>
        <taxon>Aphis</taxon>
        <taxon>Aphis</taxon>
    </lineage>
</organism>
<reference evidence="1 2" key="1">
    <citation type="submission" date="2019-08" db="EMBL/GenBank/DDBJ databases">
        <title>Whole genome of Aphis craccivora.</title>
        <authorList>
            <person name="Voronova N.V."/>
            <person name="Shulinski R.S."/>
            <person name="Bandarenka Y.V."/>
            <person name="Zhorov D.G."/>
            <person name="Warner D."/>
        </authorList>
    </citation>
    <scope>NUCLEOTIDE SEQUENCE [LARGE SCALE GENOMIC DNA]</scope>
    <source>
        <strain evidence="1">180601</strain>
        <tissue evidence="1">Whole Body</tissue>
    </source>
</reference>
<dbReference type="Proteomes" id="UP000478052">
    <property type="component" value="Unassembled WGS sequence"/>
</dbReference>
<proteinExistence type="predicted"/>
<evidence type="ECO:0000313" key="2">
    <source>
        <dbReference type="Proteomes" id="UP000478052"/>
    </source>
</evidence>